<accession>A0A9P6LWQ4</accession>
<sequence length="90" mass="10492">MNEDQLDQKYEGFKRLMESGKIFICGRDKMGRCVIYVTTRLHWPLDQPKLTMEKFLVFIMECGRLLMHPGEEPCLVVDLAGFSMGNVDYQ</sequence>
<proteinExistence type="predicted"/>
<dbReference type="PANTHER" id="PTHR46590:SF1">
    <property type="entry name" value="PHOSPHATIDYLINOSITOL TRANSFER PROTEIN CSR1"/>
    <property type="match status" value="1"/>
</dbReference>
<evidence type="ECO:0000259" key="1">
    <source>
        <dbReference type="Pfam" id="PF00650"/>
    </source>
</evidence>
<dbReference type="Pfam" id="PF00650">
    <property type="entry name" value="CRAL_TRIO"/>
    <property type="match status" value="1"/>
</dbReference>
<keyword evidence="3" id="KW-1185">Reference proteome</keyword>
<comment type="caution">
    <text evidence="2">The sequence shown here is derived from an EMBL/GenBank/DDBJ whole genome shotgun (WGS) entry which is preliminary data.</text>
</comment>
<protein>
    <recommendedName>
        <fullName evidence="1">CRAL-TRIO domain-containing protein</fullName>
    </recommendedName>
</protein>
<gene>
    <name evidence="2" type="ORF">BGZ70_003024</name>
</gene>
<dbReference type="Gene3D" id="3.40.525.10">
    <property type="entry name" value="CRAL-TRIO lipid binding domain"/>
    <property type="match status" value="1"/>
</dbReference>
<name>A0A9P6LWQ4_MORAP</name>
<dbReference type="Proteomes" id="UP000738359">
    <property type="component" value="Unassembled WGS sequence"/>
</dbReference>
<dbReference type="InterPro" id="IPR036865">
    <property type="entry name" value="CRAL-TRIO_dom_sf"/>
</dbReference>
<dbReference type="EMBL" id="JAAAHY010001782">
    <property type="protein sequence ID" value="KAF9946797.1"/>
    <property type="molecule type" value="Genomic_DNA"/>
</dbReference>
<dbReference type="AlphaFoldDB" id="A0A9P6LWQ4"/>
<evidence type="ECO:0000313" key="2">
    <source>
        <dbReference type="EMBL" id="KAF9946797.1"/>
    </source>
</evidence>
<organism evidence="2 3">
    <name type="scientific">Mortierella alpina</name>
    <name type="common">Oleaginous fungus</name>
    <name type="synonym">Mortierella renispora</name>
    <dbReference type="NCBI Taxonomy" id="64518"/>
    <lineage>
        <taxon>Eukaryota</taxon>
        <taxon>Fungi</taxon>
        <taxon>Fungi incertae sedis</taxon>
        <taxon>Mucoromycota</taxon>
        <taxon>Mortierellomycotina</taxon>
        <taxon>Mortierellomycetes</taxon>
        <taxon>Mortierellales</taxon>
        <taxon>Mortierellaceae</taxon>
        <taxon>Mortierella</taxon>
    </lineage>
</organism>
<dbReference type="OrthoDB" id="1434354at2759"/>
<dbReference type="SUPFAM" id="SSF52087">
    <property type="entry name" value="CRAL/TRIO domain"/>
    <property type="match status" value="1"/>
</dbReference>
<dbReference type="InterPro" id="IPR001251">
    <property type="entry name" value="CRAL-TRIO_dom"/>
</dbReference>
<evidence type="ECO:0000313" key="3">
    <source>
        <dbReference type="Proteomes" id="UP000738359"/>
    </source>
</evidence>
<reference evidence="2" key="1">
    <citation type="journal article" date="2020" name="Fungal Divers.">
        <title>Resolving the Mortierellaceae phylogeny through synthesis of multi-gene phylogenetics and phylogenomics.</title>
        <authorList>
            <person name="Vandepol N."/>
            <person name="Liber J."/>
            <person name="Desiro A."/>
            <person name="Na H."/>
            <person name="Kennedy M."/>
            <person name="Barry K."/>
            <person name="Grigoriev I.V."/>
            <person name="Miller A.N."/>
            <person name="O'Donnell K."/>
            <person name="Stajich J.E."/>
            <person name="Bonito G."/>
        </authorList>
    </citation>
    <scope>NUCLEOTIDE SEQUENCE</scope>
    <source>
        <strain evidence="2">CK1249</strain>
    </source>
</reference>
<dbReference type="InterPro" id="IPR052432">
    <property type="entry name" value="PITP/CRAL-TRIO"/>
</dbReference>
<dbReference type="PANTHER" id="PTHR46590">
    <property type="entry name" value="PHOSPHATIDYLINOSITOL TRANSFER PROTEIN CSR1-RELATED"/>
    <property type="match status" value="1"/>
</dbReference>
<feature type="domain" description="CRAL-TRIO" evidence="1">
    <location>
        <begin position="18"/>
        <end position="88"/>
    </location>
</feature>